<evidence type="ECO:0000313" key="14">
    <source>
        <dbReference type="Proteomes" id="UP000284706"/>
    </source>
</evidence>
<dbReference type="PROSITE" id="PS50002">
    <property type="entry name" value="SH3"/>
    <property type="match status" value="1"/>
</dbReference>
<organism evidence="13 14">
    <name type="scientific">Gymnopilus dilepis</name>
    <dbReference type="NCBI Taxonomy" id="231916"/>
    <lineage>
        <taxon>Eukaryota</taxon>
        <taxon>Fungi</taxon>
        <taxon>Dikarya</taxon>
        <taxon>Basidiomycota</taxon>
        <taxon>Agaricomycotina</taxon>
        <taxon>Agaricomycetes</taxon>
        <taxon>Agaricomycetidae</taxon>
        <taxon>Agaricales</taxon>
        <taxon>Agaricineae</taxon>
        <taxon>Hymenogastraceae</taxon>
        <taxon>Gymnopilus</taxon>
    </lineage>
</organism>
<evidence type="ECO:0000256" key="5">
    <source>
        <dbReference type="ARBA" id="ARBA00022692"/>
    </source>
</evidence>
<feature type="transmembrane region" description="Helical" evidence="11">
    <location>
        <begin position="136"/>
        <end position="156"/>
    </location>
</feature>
<keyword evidence="8 11" id="KW-0472">Membrane</keyword>
<keyword evidence="3 9" id="KW-0728">SH3 domain</keyword>
<feature type="transmembrane region" description="Helical" evidence="11">
    <location>
        <begin position="71"/>
        <end position="98"/>
    </location>
</feature>
<dbReference type="SMART" id="SM00326">
    <property type="entry name" value="SH3"/>
    <property type="match status" value="1"/>
</dbReference>
<feature type="region of interest" description="Disordered" evidence="10">
    <location>
        <begin position="1"/>
        <end position="43"/>
    </location>
</feature>
<feature type="compositionally biased region" description="Polar residues" evidence="10">
    <location>
        <begin position="296"/>
        <end position="312"/>
    </location>
</feature>
<keyword evidence="5 11" id="KW-0812">Transmembrane</keyword>
<feature type="transmembrane region" description="Helical" evidence="11">
    <location>
        <begin position="104"/>
        <end position="124"/>
    </location>
</feature>
<accession>A0A409Y4B7</accession>
<feature type="region of interest" description="Disordered" evidence="10">
    <location>
        <begin position="257"/>
        <end position="343"/>
    </location>
</feature>
<evidence type="ECO:0000256" key="3">
    <source>
        <dbReference type="ARBA" id="ARBA00022443"/>
    </source>
</evidence>
<evidence type="ECO:0000256" key="10">
    <source>
        <dbReference type="SAM" id="MobiDB-lite"/>
    </source>
</evidence>
<keyword evidence="6 11" id="KW-1133">Transmembrane helix</keyword>
<dbReference type="Pfam" id="PF00018">
    <property type="entry name" value="SH3_1"/>
    <property type="match status" value="1"/>
</dbReference>
<dbReference type="AlphaFoldDB" id="A0A409Y4B7"/>
<dbReference type="OrthoDB" id="5983572at2759"/>
<evidence type="ECO:0000256" key="8">
    <source>
        <dbReference type="ARBA" id="ARBA00023136"/>
    </source>
</evidence>
<evidence type="ECO:0000313" key="13">
    <source>
        <dbReference type="EMBL" id="PPQ97791.1"/>
    </source>
</evidence>
<evidence type="ECO:0000256" key="9">
    <source>
        <dbReference type="PROSITE-ProRule" id="PRU00192"/>
    </source>
</evidence>
<evidence type="ECO:0000256" key="2">
    <source>
        <dbReference type="ARBA" id="ARBA00009739"/>
    </source>
</evidence>
<dbReference type="InterPro" id="IPR001452">
    <property type="entry name" value="SH3_domain"/>
</dbReference>
<evidence type="ECO:0000256" key="4">
    <source>
        <dbReference type="ARBA" id="ARBA00022475"/>
    </source>
</evidence>
<proteinExistence type="inferred from homology"/>
<evidence type="ECO:0000256" key="1">
    <source>
        <dbReference type="ARBA" id="ARBA00004651"/>
    </source>
</evidence>
<comment type="caution">
    <text evidence="13">The sequence shown here is derived from an EMBL/GenBank/DDBJ whole genome shotgun (WGS) entry which is preliminary data.</text>
</comment>
<evidence type="ECO:0000256" key="7">
    <source>
        <dbReference type="ARBA" id="ARBA00023016"/>
    </source>
</evidence>
<feature type="domain" description="SH3" evidence="12">
    <location>
        <begin position="349"/>
        <end position="408"/>
    </location>
</feature>
<dbReference type="CDD" id="cd11855">
    <property type="entry name" value="SH3_Sho1p"/>
    <property type="match status" value="1"/>
</dbReference>
<evidence type="ECO:0000256" key="11">
    <source>
        <dbReference type="SAM" id="Phobius"/>
    </source>
</evidence>
<dbReference type="STRING" id="231916.A0A409Y4B7"/>
<dbReference type="EMBL" id="NHYE01001194">
    <property type="protein sequence ID" value="PPQ97791.1"/>
    <property type="molecule type" value="Genomic_DNA"/>
</dbReference>
<feature type="region of interest" description="Disordered" evidence="10">
    <location>
        <begin position="230"/>
        <end position="249"/>
    </location>
</feature>
<dbReference type="PRINTS" id="PR00452">
    <property type="entry name" value="SH3DOMAIN"/>
</dbReference>
<reference evidence="13 14" key="1">
    <citation type="journal article" date="2018" name="Evol. Lett.">
        <title>Horizontal gene cluster transfer increased hallucinogenic mushroom diversity.</title>
        <authorList>
            <person name="Reynolds H.T."/>
            <person name="Vijayakumar V."/>
            <person name="Gluck-Thaler E."/>
            <person name="Korotkin H.B."/>
            <person name="Matheny P.B."/>
            <person name="Slot J.C."/>
        </authorList>
    </citation>
    <scope>NUCLEOTIDE SEQUENCE [LARGE SCALE GENOMIC DNA]</scope>
    <source>
        <strain evidence="13 14">SRW20</strain>
    </source>
</reference>
<dbReference type="Gene3D" id="2.30.30.40">
    <property type="entry name" value="SH3 Domains"/>
    <property type="match status" value="1"/>
</dbReference>
<dbReference type="Proteomes" id="UP000284706">
    <property type="component" value="Unassembled WGS sequence"/>
</dbReference>
<dbReference type="InParanoid" id="A0A409Y4B7"/>
<comment type="subcellular location">
    <subcellularLocation>
        <location evidence="1">Cell membrane</location>
        <topology evidence="1">Multi-pass membrane protein</topology>
    </subcellularLocation>
</comment>
<sequence length="408" mass="42902">METQQGYAASASERPLSEGVATTGEPPQHAHVNEPPTSAVYGSEKMNGGSTYARRTTNISENLWKTGGETFLLATFVLGLIAWITALVATAVVAATISGPAVRILWFAIIIQAWVTFLVFQVIVGSRMYQYDAGPAFGEQIAVLSALACVFAVIGVDRTIYSPISSEQATGAGWLLVAITDLLWILYFTSPHGSHFKRFAIGTGAVFGGRRGRRADGEIPNKVQKITRSTDAFNTGPAVANAANTNSRYDDQSVEMTKVGHGQEASAHSGQGQTGSGRWSGQLPGSGHNTHARGTVVSTGDGATTGRDSTGTAGIPLGGTAATQNAGVQPQMSPGPVPDASKDATGAAAAQWRAQALFDYKGSNDDPSELPFKKGEILLIFDKSGKWWEAQNAEGKKGIAPSNYLRLL</sequence>
<feature type="compositionally biased region" description="Polar residues" evidence="10">
    <location>
        <begin position="266"/>
        <end position="279"/>
    </location>
</feature>
<dbReference type="InterPro" id="IPR036028">
    <property type="entry name" value="SH3-like_dom_sf"/>
</dbReference>
<keyword evidence="7" id="KW-0346">Stress response</keyword>
<feature type="compositionally biased region" description="Polar residues" evidence="10">
    <location>
        <begin position="321"/>
        <end position="332"/>
    </location>
</feature>
<dbReference type="InterPro" id="IPR035522">
    <property type="entry name" value="Sho1_SH3"/>
</dbReference>
<keyword evidence="14" id="KW-1185">Reference proteome</keyword>
<keyword evidence="4" id="KW-1003">Cell membrane</keyword>
<evidence type="ECO:0000259" key="12">
    <source>
        <dbReference type="PROSITE" id="PS50002"/>
    </source>
</evidence>
<evidence type="ECO:0000256" key="6">
    <source>
        <dbReference type="ARBA" id="ARBA00022989"/>
    </source>
</evidence>
<dbReference type="SUPFAM" id="SSF50044">
    <property type="entry name" value="SH3-domain"/>
    <property type="match status" value="1"/>
</dbReference>
<name>A0A409Y4B7_9AGAR</name>
<comment type="similarity">
    <text evidence="2">Belongs to the SHO1 family.</text>
</comment>
<feature type="transmembrane region" description="Helical" evidence="11">
    <location>
        <begin position="168"/>
        <end position="188"/>
    </location>
</feature>
<dbReference type="GO" id="GO:0005886">
    <property type="term" value="C:plasma membrane"/>
    <property type="evidence" value="ECO:0007669"/>
    <property type="project" value="UniProtKB-SubCell"/>
</dbReference>
<protein>
    <recommendedName>
        <fullName evidence="12">SH3 domain-containing protein</fullName>
    </recommendedName>
</protein>
<gene>
    <name evidence="13" type="ORF">CVT26_012838</name>
</gene>